<feature type="domain" description="N-acetyltransferase" evidence="3">
    <location>
        <begin position="5"/>
        <end position="148"/>
    </location>
</feature>
<evidence type="ECO:0000256" key="2">
    <source>
        <dbReference type="ARBA" id="ARBA00023315"/>
    </source>
</evidence>
<dbReference type="Gene3D" id="3.40.630.30">
    <property type="match status" value="1"/>
</dbReference>
<dbReference type="InterPro" id="IPR000182">
    <property type="entry name" value="GNAT_dom"/>
</dbReference>
<proteinExistence type="predicted"/>
<dbReference type="EMBL" id="CP104003">
    <property type="protein sequence ID" value="UWM56198.1"/>
    <property type="molecule type" value="Genomic_DNA"/>
</dbReference>
<dbReference type="AlphaFoldDB" id="A0A9E7R7T8"/>
<evidence type="ECO:0000256" key="1">
    <source>
        <dbReference type="ARBA" id="ARBA00022679"/>
    </source>
</evidence>
<dbReference type="GO" id="GO:0016747">
    <property type="term" value="F:acyltransferase activity, transferring groups other than amino-acyl groups"/>
    <property type="evidence" value="ECO:0007669"/>
    <property type="project" value="InterPro"/>
</dbReference>
<keyword evidence="5" id="KW-1185">Reference proteome</keyword>
<reference evidence="4" key="1">
    <citation type="submission" date="2022-09" db="EMBL/GenBank/DDBJ databases">
        <title>Diverse halophilic archaea isolated from saline environments.</title>
        <authorList>
            <person name="Cui H.-L."/>
        </authorList>
    </citation>
    <scope>NUCLEOTIDE SEQUENCE</scope>
    <source>
        <strain evidence="4">ZS-35-S2</strain>
    </source>
</reference>
<name>A0A9E7R7T8_9EURY</name>
<dbReference type="PANTHER" id="PTHR43420">
    <property type="entry name" value="ACETYLTRANSFERASE"/>
    <property type="match status" value="1"/>
</dbReference>
<dbReference type="RefSeq" id="WP_260595318.1">
    <property type="nucleotide sequence ID" value="NZ_CP104003.1"/>
</dbReference>
<dbReference type="Proteomes" id="UP001057580">
    <property type="component" value="Chromosome"/>
</dbReference>
<keyword evidence="2" id="KW-0012">Acyltransferase</keyword>
<dbReference type="CDD" id="cd04301">
    <property type="entry name" value="NAT_SF"/>
    <property type="match status" value="1"/>
</dbReference>
<keyword evidence="1" id="KW-0808">Transferase</keyword>
<dbReference type="InterPro" id="IPR050680">
    <property type="entry name" value="YpeA/RimI_acetyltransf"/>
</dbReference>
<sequence>MSVNIETRVFGPGDDTLAEDAWELKEAIREREGVLKQRRGFFLDAYRRSTVYALVERGVEDHLVGFAATRRDGYILFLAVHPDYRGEGFGKRLVARVAEEYNTVTCHARTTNRAAVEFYQHVGFEIKRRVDNYYEDHGDAYYLKLGEGGIRDRLSRFLGR</sequence>
<gene>
    <name evidence="4" type="ORF">N0B31_07860</name>
</gene>
<protein>
    <submittedName>
        <fullName evidence="4">GNAT family N-acetyltransferase</fullName>
    </submittedName>
</protein>
<evidence type="ECO:0000259" key="3">
    <source>
        <dbReference type="PROSITE" id="PS51186"/>
    </source>
</evidence>
<dbReference type="InterPro" id="IPR016181">
    <property type="entry name" value="Acyl_CoA_acyltransferase"/>
</dbReference>
<dbReference type="PANTHER" id="PTHR43420:SF12">
    <property type="entry name" value="N-ACETYLTRANSFERASE DOMAIN-CONTAINING PROTEIN"/>
    <property type="match status" value="1"/>
</dbReference>
<dbReference type="GeneID" id="74942328"/>
<evidence type="ECO:0000313" key="4">
    <source>
        <dbReference type="EMBL" id="UWM56198.1"/>
    </source>
</evidence>
<accession>A0A9E7R7T8</accession>
<organism evidence="4 5">
    <name type="scientific">Salinirubellus salinus</name>
    <dbReference type="NCBI Taxonomy" id="1364945"/>
    <lineage>
        <taxon>Archaea</taxon>
        <taxon>Methanobacteriati</taxon>
        <taxon>Methanobacteriota</taxon>
        <taxon>Stenosarchaea group</taxon>
        <taxon>Halobacteria</taxon>
        <taxon>Halobacteriales</taxon>
        <taxon>Natronomonadaceae</taxon>
        <taxon>Salinirubellus</taxon>
    </lineage>
</organism>
<dbReference type="SUPFAM" id="SSF55729">
    <property type="entry name" value="Acyl-CoA N-acyltransferases (Nat)"/>
    <property type="match status" value="1"/>
</dbReference>
<dbReference type="Pfam" id="PF13508">
    <property type="entry name" value="Acetyltransf_7"/>
    <property type="match status" value="1"/>
</dbReference>
<dbReference type="PROSITE" id="PS51186">
    <property type="entry name" value="GNAT"/>
    <property type="match status" value="1"/>
</dbReference>
<evidence type="ECO:0000313" key="5">
    <source>
        <dbReference type="Proteomes" id="UP001057580"/>
    </source>
</evidence>
<dbReference type="KEGG" id="ssai:N0B31_07860"/>